<evidence type="ECO:0000313" key="3">
    <source>
        <dbReference type="Proteomes" id="UP000539985"/>
    </source>
</evidence>
<gene>
    <name evidence="2" type="ORF">HX882_25620</name>
</gene>
<evidence type="ECO:0000313" key="2">
    <source>
        <dbReference type="EMBL" id="NWB99276.1"/>
    </source>
</evidence>
<dbReference type="RefSeq" id="WP_177104973.1">
    <property type="nucleotide sequence ID" value="NZ_JACAQB010000023.1"/>
</dbReference>
<proteinExistence type="predicted"/>
<dbReference type="EMBL" id="JACAQB010000023">
    <property type="protein sequence ID" value="NWB99276.1"/>
    <property type="molecule type" value="Genomic_DNA"/>
</dbReference>
<feature type="compositionally biased region" description="Polar residues" evidence="1">
    <location>
        <begin position="1"/>
        <end position="16"/>
    </location>
</feature>
<dbReference type="AlphaFoldDB" id="A0A7Y7XGS6"/>
<evidence type="ECO:0000256" key="1">
    <source>
        <dbReference type="SAM" id="MobiDB-lite"/>
    </source>
</evidence>
<accession>A0A7Y7XGS6</accession>
<dbReference type="Gene3D" id="2.80.10.50">
    <property type="match status" value="1"/>
</dbReference>
<reference evidence="2 3" key="1">
    <citation type="submission" date="2020-04" db="EMBL/GenBank/DDBJ databases">
        <title>Molecular characterization of pseudomonads from Agaricus bisporus reveal novel blotch 2 pathogens in Western Europe.</title>
        <authorList>
            <person name="Taparia T."/>
            <person name="Krijger M."/>
            <person name="Haynes E."/>
            <person name="Elpinstone J.G."/>
            <person name="Noble R."/>
            <person name="Van Der Wolf J."/>
        </authorList>
    </citation>
    <scope>NUCLEOTIDE SEQUENCE [LARGE SCALE GENOMIC DNA]</scope>
    <source>
        <strain evidence="2 3">H7001</strain>
    </source>
</reference>
<dbReference type="InterPro" id="IPR035992">
    <property type="entry name" value="Ricin_B-like_lectins"/>
</dbReference>
<comment type="caution">
    <text evidence="2">The sequence shown here is derived from an EMBL/GenBank/DDBJ whole genome shotgun (WGS) entry which is preliminary data.</text>
</comment>
<sequence>MQDETTPSNGEASEQTPKGAPGGNMRVALGTYKIYSFQSYPGWLVDMSLSGGDERNVKLFQDNNEPESKWDITGEDNNYTYSLRNIKELRLRLTKTSHGSVVAYDWGQALSPRSRWSFRDAGNGFVYIVGAGEVVMEVKPPYTGNNTDIITTDYAGSAAQKFKLVRV</sequence>
<name>A0A7Y7XGS6_9PSED</name>
<protein>
    <recommendedName>
        <fullName evidence="4">Ricin B lectin domain-containing protein</fullName>
    </recommendedName>
</protein>
<evidence type="ECO:0008006" key="4">
    <source>
        <dbReference type="Google" id="ProtNLM"/>
    </source>
</evidence>
<dbReference type="SUPFAM" id="SSF50370">
    <property type="entry name" value="Ricin B-like lectins"/>
    <property type="match status" value="1"/>
</dbReference>
<dbReference type="Proteomes" id="UP000539985">
    <property type="component" value="Unassembled WGS sequence"/>
</dbReference>
<organism evidence="2 3">
    <name type="scientific">Pseudomonas gingeri</name>
    <dbReference type="NCBI Taxonomy" id="117681"/>
    <lineage>
        <taxon>Bacteria</taxon>
        <taxon>Pseudomonadati</taxon>
        <taxon>Pseudomonadota</taxon>
        <taxon>Gammaproteobacteria</taxon>
        <taxon>Pseudomonadales</taxon>
        <taxon>Pseudomonadaceae</taxon>
        <taxon>Pseudomonas</taxon>
    </lineage>
</organism>
<feature type="region of interest" description="Disordered" evidence="1">
    <location>
        <begin position="1"/>
        <end position="24"/>
    </location>
</feature>